<reference evidence="5" key="1">
    <citation type="journal article" date="2021" name="ISME J.">
        <title>Evolutionary origin and ecological implication of a unique nif island in free-living Bradyrhizobium lineages.</title>
        <authorList>
            <person name="Tao J."/>
        </authorList>
    </citation>
    <scope>NUCLEOTIDE SEQUENCE [LARGE SCALE GENOMIC DNA]</scope>
    <source>
        <strain evidence="5">SZCCT0434</strain>
    </source>
</reference>
<name>A0ABS5FDZ0_9BRAD</name>
<evidence type="ECO:0000313" key="5">
    <source>
        <dbReference type="Proteomes" id="UP001315278"/>
    </source>
</evidence>
<sequence>MYEFLQETVADNMTRSARSVAPEMTVGDLYRLFASDDYDAYPVLRDDVVVGFVTKLDALKVFAFTPDQMLPHYDDRMGTTVDEIMSCDVIAVEPDTNLQRVLHLMVSHRLKSLPVIDKYHQLVGIIAREDIMRALARCTKRQAPPLVPCETVRCLRLA</sequence>
<organism evidence="4 5">
    <name type="scientific">Bradyrhizobium jicamae</name>
    <dbReference type="NCBI Taxonomy" id="280332"/>
    <lineage>
        <taxon>Bacteria</taxon>
        <taxon>Pseudomonadati</taxon>
        <taxon>Pseudomonadota</taxon>
        <taxon>Alphaproteobacteria</taxon>
        <taxon>Hyphomicrobiales</taxon>
        <taxon>Nitrobacteraceae</taxon>
        <taxon>Bradyrhizobium</taxon>
    </lineage>
</organism>
<keyword evidence="5" id="KW-1185">Reference proteome</keyword>
<dbReference type="RefSeq" id="WP_212394897.1">
    <property type="nucleotide sequence ID" value="NZ_JAFCJH010000004.1"/>
</dbReference>
<evidence type="ECO:0000259" key="3">
    <source>
        <dbReference type="PROSITE" id="PS51371"/>
    </source>
</evidence>
<keyword evidence="1 2" id="KW-0129">CBS domain</keyword>
<dbReference type="SUPFAM" id="SSF54631">
    <property type="entry name" value="CBS-domain pair"/>
    <property type="match status" value="1"/>
</dbReference>
<protein>
    <submittedName>
        <fullName evidence="4">CBS domain-containing protein</fullName>
    </submittedName>
</protein>
<dbReference type="InterPro" id="IPR000644">
    <property type="entry name" value="CBS_dom"/>
</dbReference>
<feature type="domain" description="CBS" evidence="3">
    <location>
        <begin position="13"/>
        <end position="69"/>
    </location>
</feature>
<dbReference type="InterPro" id="IPR051257">
    <property type="entry name" value="Diverse_CBS-Domain"/>
</dbReference>
<evidence type="ECO:0000256" key="2">
    <source>
        <dbReference type="PROSITE-ProRule" id="PRU00703"/>
    </source>
</evidence>
<dbReference type="Gene3D" id="3.10.580.10">
    <property type="entry name" value="CBS-domain"/>
    <property type="match status" value="2"/>
</dbReference>
<dbReference type="InterPro" id="IPR046342">
    <property type="entry name" value="CBS_dom_sf"/>
</dbReference>
<dbReference type="PROSITE" id="PS51371">
    <property type="entry name" value="CBS"/>
    <property type="match status" value="2"/>
</dbReference>
<dbReference type="SMART" id="SM00116">
    <property type="entry name" value="CBS"/>
    <property type="match status" value="2"/>
</dbReference>
<dbReference type="Proteomes" id="UP001315278">
    <property type="component" value="Unassembled WGS sequence"/>
</dbReference>
<proteinExistence type="predicted"/>
<gene>
    <name evidence="4" type="ORF">JQ615_06340</name>
</gene>
<dbReference type="PANTHER" id="PTHR43080">
    <property type="entry name" value="CBS DOMAIN-CONTAINING PROTEIN CBSX3, MITOCHONDRIAL"/>
    <property type="match status" value="1"/>
</dbReference>
<dbReference type="EMBL" id="JAFCJH010000004">
    <property type="protein sequence ID" value="MBR0795000.1"/>
    <property type="molecule type" value="Genomic_DNA"/>
</dbReference>
<evidence type="ECO:0000256" key="1">
    <source>
        <dbReference type="ARBA" id="ARBA00023122"/>
    </source>
</evidence>
<comment type="caution">
    <text evidence="4">The sequence shown here is derived from an EMBL/GenBank/DDBJ whole genome shotgun (WGS) entry which is preliminary data.</text>
</comment>
<evidence type="ECO:0000313" key="4">
    <source>
        <dbReference type="EMBL" id="MBR0795000.1"/>
    </source>
</evidence>
<feature type="domain" description="CBS" evidence="3">
    <location>
        <begin position="85"/>
        <end position="141"/>
    </location>
</feature>
<dbReference type="PANTHER" id="PTHR43080:SF26">
    <property type="entry name" value="REGULATORY PROTEIN"/>
    <property type="match status" value="1"/>
</dbReference>
<accession>A0ABS5FDZ0</accession>
<dbReference type="Pfam" id="PF00571">
    <property type="entry name" value="CBS"/>
    <property type="match status" value="2"/>
</dbReference>